<reference evidence="3" key="1">
    <citation type="submission" date="2020-05" db="EMBL/GenBank/DDBJ databases">
        <authorList>
            <person name="Chiriac C."/>
            <person name="Salcher M."/>
            <person name="Ghai R."/>
            <person name="Kavagutti S V."/>
        </authorList>
    </citation>
    <scope>NUCLEOTIDE SEQUENCE</scope>
</reference>
<dbReference type="GO" id="GO:0030170">
    <property type="term" value="F:pyridoxal phosphate binding"/>
    <property type="evidence" value="ECO:0007669"/>
    <property type="project" value="InterPro"/>
</dbReference>
<proteinExistence type="predicted"/>
<keyword evidence="1" id="KW-0663">Pyridoxal phosphate</keyword>
<evidence type="ECO:0000259" key="2">
    <source>
        <dbReference type="Pfam" id="PF01168"/>
    </source>
</evidence>
<feature type="domain" description="Alanine racemase N-terminal" evidence="2">
    <location>
        <begin position="12"/>
        <end position="225"/>
    </location>
</feature>
<name>A0A6J6U0U9_9ZZZZ</name>
<dbReference type="EMBL" id="CAFBMH010000196">
    <property type="protein sequence ID" value="CAB4937762.1"/>
    <property type="molecule type" value="Genomic_DNA"/>
</dbReference>
<evidence type="ECO:0000313" key="4">
    <source>
        <dbReference type="EMBL" id="CAB4937762.1"/>
    </source>
</evidence>
<dbReference type="EMBL" id="CAFBOS010000177">
    <property type="protein sequence ID" value="CAB5013655.1"/>
    <property type="molecule type" value="Genomic_DNA"/>
</dbReference>
<dbReference type="EMBL" id="CAEZYR010000069">
    <property type="protein sequence ID" value="CAB4752257.1"/>
    <property type="molecule type" value="Genomic_DNA"/>
</dbReference>
<dbReference type="Pfam" id="PF01168">
    <property type="entry name" value="Ala_racemase_N"/>
    <property type="match status" value="1"/>
</dbReference>
<organism evidence="3">
    <name type="scientific">freshwater metagenome</name>
    <dbReference type="NCBI Taxonomy" id="449393"/>
    <lineage>
        <taxon>unclassified sequences</taxon>
        <taxon>metagenomes</taxon>
        <taxon>ecological metagenomes</taxon>
    </lineage>
</organism>
<dbReference type="PIRSF" id="PIRSF004848">
    <property type="entry name" value="YBL036c_PLPDEIII"/>
    <property type="match status" value="1"/>
</dbReference>
<dbReference type="PANTHER" id="PTHR10146">
    <property type="entry name" value="PROLINE SYNTHETASE CO-TRANSCRIBED BACTERIAL HOMOLOG PROTEIN"/>
    <property type="match status" value="1"/>
</dbReference>
<dbReference type="SUPFAM" id="SSF51419">
    <property type="entry name" value="PLP-binding barrel"/>
    <property type="match status" value="1"/>
</dbReference>
<evidence type="ECO:0000256" key="1">
    <source>
        <dbReference type="ARBA" id="ARBA00022898"/>
    </source>
</evidence>
<dbReference type="InterPro" id="IPR001608">
    <property type="entry name" value="Ala_racemase_N"/>
</dbReference>
<evidence type="ECO:0000313" key="5">
    <source>
        <dbReference type="EMBL" id="CAB5013655.1"/>
    </source>
</evidence>
<dbReference type="PANTHER" id="PTHR10146:SF14">
    <property type="entry name" value="PYRIDOXAL PHOSPHATE HOMEOSTASIS PROTEIN"/>
    <property type="match status" value="1"/>
</dbReference>
<gene>
    <name evidence="3" type="ORF">UFOPK2754_01875</name>
    <name evidence="4" type="ORF">UFOPK3543_03055</name>
    <name evidence="5" type="ORF">UFOPK3967_02375</name>
</gene>
<dbReference type="NCBIfam" id="TIGR00044">
    <property type="entry name" value="YggS family pyridoxal phosphate-dependent enzyme"/>
    <property type="match status" value="1"/>
</dbReference>
<sequence>MAKVPSTEAPPVDACAVADNIAIVRERIARAGGDGRTRLVAVTKGFGTDAIRAAIAGGADAIGENYAQELERKLASLEGEPMIPVHFIGQIQRNKVRVVAHGVSLWHSVDRVEIGREIARRSPGASVLVQVNVTRDAGRGGCGLEDVDSLVGALRELSLDVLGLMAVGPVADLVASRDCFSSLATRARSLGLRELSMGMSDDLEPAVECGATYVRIGRSLFGSRPAL</sequence>
<dbReference type="Gene3D" id="3.20.20.10">
    <property type="entry name" value="Alanine racemase"/>
    <property type="match status" value="1"/>
</dbReference>
<protein>
    <submittedName>
        <fullName evidence="3">Unannotated protein</fullName>
    </submittedName>
</protein>
<dbReference type="AlphaFoldDB" id="A0A6J6U0U9"/>
<evidence type="ECO:0000313" key="3">
    <source>
        <dbReference type="EMBL" id="CAB4752257.1"/>
    </source>
</evidence>
<dbReference type="InterPro" id="IPR029066">
    <property type="entry name" value="PLP-binding_barrel"/>
</dbReference>
<accession>A0A6J6U0U9</accession>
<dbReference type="InterPro" id="IPR011078">
    <property type="entry name" value="PyrdxlP_homeostasis"/>
</dbReference>